<evidence type="ECO:0000313" key="1">
    <source>
        <dbReference type="EMBL" id="TFK74610.1"/>
    </source>
</evidence>
<reference evidence="1 2" key="1">
    <citation type="journal article" date="2019" name="Nat. Ecol. Evol.">
        <title>Megaphylogeny resolves global patterns of mushroom evolution.</title>
        <authorList>
            <person name="Varga T."/>
            <person name="Krizsan K."/>
            <person name="Foldi C."/>
            <person name="Dima B."/>
            <person name="Sanchez-Garcia M."/>
            <person name="Sanchez-Ramirez S."/>
            <person name="Szollosi G.J."/>
            <person name="Szarkandi J.G."/>
            <person name="Papp V."/>
            <person name="Albert L."/>
            <person name="Andreopoulos W."/>
            <person name="Angelini C."/>
            <person name="Antonin V."/>
            <person name="Barry K.W."/>
            <person name="Bougher N.L."/>
            <person name="Buchanan P."/>
            <person name="Buyck B."/>
            <person name="Bense V."/>
            <person name="Catcheside P."/>
            <person name="Chovatia M."/>
            <person name="Cooper J."/>
            <person name="Damon W."/>
            <person name="Desjardin D."/>
            <person name="Finy P."/>
            <person name="Geml J."/>
            <person name="Haridas S."/>
            <person name="Hughes K."/>
            <person name="Justo A."/>
            <person name="Karasinski D."/>
            <person name="Kautmanova I."/>
            <person name="Kiss B."/>
            <person name="Kocsube S."/>
            <person name="Kotiranta H."/>
            <person name="LaButti K.M."/>
            <person name="Lechner B.E."/>
            <person name="Liimatainen K."/>
            <person name="Lipzen A."/>
            <person name="Lukacs Z."/>
            <person name="Mihaltcheva S."/>
            <person name="Morgado L.N."/>
            <person name="Niskanen T."/>
            <person name="Noordeloos M.E."/>
            <person name="Ohm R.A."/>
            <person name="Ortiz-Santana B."/>
            <person name="Ovrebo C."/>
            <person name="Racz N."/>
            <person name="Riley R."/>
            <person name="Savchenko A."/>
            <person name="Shiryaev A."/>
            <person name="Soop K."/>
            <person name="Spirin V."/>
            <person name="Szebenyi C."/>
            <person name="Tomsovsky M."/>
            <person name="Tulloss R.E."/>
            <person name="Uehling J."/>
            <person name="Grigoriev I.V."/>
            <person name="Vagvolgyi C."/>
            <person name="Papp T."/>
            <person name="Martin F.M."/>
            <person name="Miettinen O."/>
            <person name="Hibbett D.S."/>
            <person name="Nagy L.G."/>
        </authorList>
    </citation>
    <scope>NUCLEOTIDE SEQUENCE [LARGE SCALE GENOMIC DNA]</scope>
    <source>
        <strain evidence="1 2">NL-1719</strain>
    </source>
</reference>
<organism evidence="1 2">
    <name type="scientific">Pluteus cervinus</name>
    <dbReference type="NCBI Taxonomy" id="181527"/>
    <lineage>
        <taxon>Eukaryota</taxon>
        <taxon>Fungi</taxon>
        <taxon>Dikarya</taxon>
        <taxon>Basidiomycota</taxon>
        <taxon>Agaricomycotina</taxon>
        <taxon>Agaricomycetes</taxon>
        <taxon>Agaricomycetidae</taxon>
        <taxon>Agaricales</taxon>
        <taxon>Pluteineae</taxon>
        <taxon>Pluteaceae</taxon>
        <taxon>Pluteus</taxon>
    </lineage>
</organism>
<sequence length="286" mass="32551">MPAARTTARSRSHLGGSPPRQLTNQATIIIDENQPAPLRSGNSTRRTSTSTSRKQAVVQLGDVIEISSDEDEEPVNSSQRAMGELRKKVRKLEDEVTRTKREKVRAEDDLKQLREEHQTLKNGFEKQGREKASMDVSQLQENILCEVCTMPMWSPHLLPGCGHTFCQSCLADWFNTTHRQFVAARPEVNLNDDTFQTLGPIFQIIQSGHHHMLAHPRYQQLIQAQENDKPKYTCPTCRETVRARPVENFAMKAVVRTVMAASSEKSPAKNLRHKTDPWARFFPRRA</sequence>
<dbReference type="EMBL" id="ML208267">
    <property type="protein sequence ID" value="TFK74610.1"/>
    <property type="molecule type" value="Genomic_DNA"/>
</dbReference>
<accession>A0ACD3B9U6</accession>
<protein>
    <submittedName>
        <fullName evidence="1">Uncharacterized protein</fullName>
    </submittedName>
</protein>
<gene>
    <name evidence="1" type="ORF">BDN72DRAFT_668762</name>
</gene>
<name>A0ACD3B9U6_9AGAR</name>
<dbReference type="Proteomes" id="UP000308600">
    <property type="component" value="Unassembled WGS sequence"/>
</dbReference>
<proteinExistence type="predicted"/>
<evidence type="ECO:0000313" key="2">
    <source>
        <dbReference type="Proteomes" id="UP000308600"/>
    </source>
</evidence>
<keyword evidence="2" id="KW-1185">Reference proteome</keyword>